<evidence type="ECO:0000313" key="2">
    <source>
        <dbReference type="Proteomes" id="UP000295293"/>
    </source>
</evidence>
<proteinExistence type="predicted"/>
<dbReference type="AlphaFoldDB" id="A0A4R6Z2A6"/>
<gene>
    <name evidence="1" type="ORF">DFR29_104139</name>
</gene>
<comment type="caution">
    <text evidence="1">The sequence shown here is derived from an EMBL/GenBank/DDBJ whole genome shotgun (WGS) entry which is preliminary data.</text>
</comment>
<sequence length="71" mass="7860">MEGNALKTGNNPYYVRLVALLPPVLPQIDAERVWSQRFVCPFGSEQTDVRLRLRETLGGRSQPLAAMGSST</sequence>
<protein>
    <submittedName>
        <fullName evidence="1">Uncharacterized protein</fullName>
    </submittedName>
</protein>
<dbReference type="EMBL" id="SNZH01000004">
    <property type="protein sequence ID" value="TDR45711.1"/>
    <property type="molecule type" value="Genomic_DNA"/>
</dbReference>
<organism evidence="1 2">
    <name type="scientific">Tahibacter aquaticus</name>
    <dbReference type="NCBI Taxonomy" id="520092"/>
    <lineage>
        <taxon>Bacteria</taxon>
        <taxon>Pseudomonadati</taxon>
        <taxon>Pseudomonadota</taxon>
        <taxon>Gammaproteobacteria</taxon>
        <taxon>Lysobacterales</taxon>
        <taxon>Rhodanobacteraceae</taxon>
        <taxon>Tahibacter</taxon>
    </lineage>
</organism>
<dbReference type="Proteomes" id="UP000295293">
    <property type="component" value="Unassembled WGS sequence"/>
</dbReference>
<evidence type="ECO:0000313" key="1">
    <source>
        <dbReference type="EMBL" id="TDR45711.1"/>
    </source>
</evidence>
<reference evidence="1 2" key="1">
    <citation type="submission" date="2019-03" db="EMBL/GenBank/DDBJ databases">
        <title>Genomic Encyclopedia of Type Strains, Phase IV (KMG-IV): sequencing the most valuable type-strain genomes for metagenomic binning, comparative biology and taxonomic classification.</title>
        <authorList>
            <person name="Goeker M."/>
        </authorList>
    </citation>
    <scope>NUCLEOTIDE SEQUENCE [LARGE SCALE GENOMIC DNA]</scope>
    <source>
        <strain evidence="1 2">DSM 21667</strain>
    </source>
</reference>
<accession>A0A4R6Z2A6</accession>
<keyword evidence="2" id="KW-1185">Reference proteome</keyword>
<name>A0A4R6Z2A6_9GAMM</name>